<proteinExistence type="predicted"/>
<dbReference type="EMBL" id="RJJE01000017">
    <property type="protein sequence ID" value="RNI27872.1"/>
    <property type="molecule type" value="Genomic_DNA"/>
</dbReference>
<dbReference type="AlphaFoldDB" id="A0A3M9MQQ4"/>
<gene>
    <name evidence="1" type="ORF">EFA69_17415</name>
</gene>
<reference evidence="1 2" key="1">
    <citation type="submission" date="2018-11" db="EMBL/GenBank/DDBJ databases">
        <title>Rufibacter latericius sp. nov., isolated from water in Baiyang Lake.</title>
        <authorList>
            <person name="Yang Y."/>
        </authorList>
    </citation>
    <scope>NUCLEOTIDE SEQUENCE [LARGE SCALE GENOMIC DNA]</scope>
    <source>
        <strain evidence="1 2">MCC P1</strain>
    </source>
</reference>
<dbReference type="Proteomes" id="UP000271010">
    <property type="component" value="Unassembled WGS sequence"/>
</dbReference>
<evidence type="ECO:0000313" key="1">
    <source>
        <dbReference type="EMBL" id="RNI27872.1"/>
    </source>
</evidence>
<name>A0A3M9MQQ4_9BACT</name>
<dbReference type="OrthoDB" id="893664at2"/>
<comment type="caution">
    <text evidence="1">The sequence shown here is derived from an EMBL/GenBank/DDBJ whole genome shotgun (WGS) entry which is preliminary data.</text>
</comment>
<keyword evidence="2" id="KW-1185">Reference proteome</keyword>
<evidence type="ECO:0000313" key="2">
    <source>
        <dbReference type="Proteomes" id="UP000271010"/>
    </source>
</evidence>
<sequence length="180" mass="21297">MKIIKKYLSNKELEPIHQLLGEHVYMVYSERFRVNINLNLFESSCFSLSSKKGFFNFQTSWIDFDDYEYYQLHIEQTDNPKGIKKSEGGFMLPFSTINITPSSAIVKVELFEDKDEEEWNSEGRELITVKYDSSLLFTQQDEKQFLVGVSETIADLTLFIRDRQSIVEHLEPMKKRLEWK</sequence>
<accession>A0A3M9MQQ4</accession>
<protein>
    <submittedName>
        <fullName evidence="1">Uncharacterized protein</fullName>
    </submittedName>
</protein>
<dbReference type="RefSeq" id="WP_123134337.1">
    <property type="nucleotide sequence ID" value="NZ_RJJE01000017.1"/>
</dbReference>
<organism evidence="1 2">
    <name type="scientific">Rufibacter immobilis</name>
    <dbReference type="NCBI Taxonomy" id="1348778"/>
    <lineage>
        <taxon>Bacteria</taxon>
        <taxon>Pseudomonadati</taxon>
        <taxon>Bacteroidota</taxon>
        <taxon>Cytophagia</taxon>
        <taxon>Cytophagales</taxon>
        <taxon>Hymenobacteraceae</taxon>
        <taxon>Rufibacter</taxon>
    </lineage>
</organism>